<accession>A0A2B7YVZ6</accession>
<dbReference type="InterPro" id="IPR025579">
    <property type="entry name" value="DUF4357"/>
</dbReference>
<feature type="domain" description="GmrSD restriction endonucleases C-terminal" evidence="2">
    <location>
        <begin position="410"/>
        <end position="546"/>
    </location>
</feature>
<dbReference type="Pfam" id="PF07510">
    <property type="entry name" value="GmrSD_C"/>
    <property type="match status" value="1"/>
</dbReference>
<dbReference type="Proteomes" id="UP000226179">
    <property type="component" value="Unassembled WGS sequence"/>
</dbReference>
<dbReference type="PANTHER" id="PTHR35149:SF2">
    <property type="entry name" value="DUF262 DOMAIN-CONTAINING PROTEIN"/>
    <property type="match status" value="1"/>
</dbReference>
<dbReference type="EMBL" id="NJGJ01000001">
    <property type="protein sequence ID" value="PGH25058.1"/>
    <property type="molecule type" value="Genomic_DNA"/>
</dbReference>
<organism evidence="4 5">
    <name type="scientific">Fusobacterium animalis</name>
    <dbReference type="NCBI Taxonomy" id="76859"/>
    <lineage>
        <taxon>Bacteria</taxon>
        <taxon>Fusobacteriati</taxon>
        <taxon>Fusobacteriota</taxon>
        <taxon>Fusobacteriia</taxon>
        <taxon>Fusobacteriales</taxon>
        <taxon>Fusobacteriaceae</taxon>
        <taxon>Fusobacterium</taxon>
    </lineage>
</organism>
<evidence type="ECO:0000259" key="2">
    <source>
        <dbReference type="Pfam" id="PF07510"/>
    </source>
</evidence>
<name>A0A2B7YVZ6_9FUSO</name>
<protein>
    <recommendedName>
        <fullName evidence="6">DUF4357 domain-containing protein</fullName>
    </recommendedName>
</protein>
<dbReference type="RefSeq" id="WP_158411774.1">
    <property type="nucleotide sequence ID" value="NZ_CP077150.1"/>
</dbReference>
<proteinExistence type="predicted"/>
<reference evidence="4 5" key="1">
    <citation type="submission" date="2017-06" db="EMBL/GenBank/DDBJ databases">
        <title>Draft genome sequence of Fusobacterium nucleatum subsp. animalis KCOM 1280 (=ChDC F318).</title>
        <authorList>
            <person name="Kook J.-K."/>
            <person name="Park S.-N."/>
            <person name="Lim Y.K."/>
            <person name="Roh H."/>
        </authorList>
    </citation>
    <scope>NUCLEOTIDE SEQUENCE [LARGE SCALE GENOMIC DNA]</scope>
    <source>
        <strain evidence="5">KCOM 1280 ( ChDC F318)</strain>
    </source>
</reference>
<dbReference type="PANTHER" id="PTHR35149">
    <property type="entry name" value="SLL5132 PROTEIN"/>
    <property type="match status" value="1"/>
</dbReference>
<dbReference type="InterPro" id="IPR004919">
    <property type="entry name" value="GmrSD_N"/>
</dbReference>
<sequence length="671" mass="79575">MKASEKKIKDLFSEAKTFFAIPVYQRDYNWQEKHCKQLFEDILNVGKDIDITSHFIGSIVYIHEGVYGIGEKEFYVIDGQQRMITITLLHIALYHRLKESKEEYADEIYELYLVNKFSKRDIKLKLLPPEENLNILNKILEENWEELEEYQDRNIVKNYKFFKEIISNYSNEEIEYLLAGLDKIIYVDIALEKDKDDPQKIFESLNSTGLDLSQGDLIRNYILMDLEREKQNLVYKNLWLPIENNCKISLGNEIKNYVSDFIRDYLTLKNGKIPSKPKVFEEFKEFYDKNNDEQLEDIKNFSEEYSHIIKPNTEKDKDIRKELENLKVLDQTVINTFLIGILRDYRENKIVKNEILEILKLLQSYIWRRFITEKPSNALNKIFQGMYLRISKDQKYYKSLEESLLNQDFPTDDELKEALKTKNVYKDKEKLRYVFKELENYNHNELIDFENEKITIEHIFPQKPNKSWKEKYSDYELEEMKTFKDTISNLTLTGSNANLGNKSFLEKRNNDIHGYKNSKLYLNKYLSKLNEWNLSAMEGRFEELFKNIVKVWKRPENSEDKDIEKVTFVLKGAASSGTGKLLAYEKFEILKGSIIVKGNKGNENVEKRNKRIIEELLENNLVEKDGNKYILKENYKVSSPSAAASLILGRNANGWKEWKTFDGKLLNEFRK</sequence>
<evidence type="ECO:0008006" key="6">
    <source>
        <dbReference type="Google" id="ProtNLM"/>
    </source>
</evidence>
<feature type="domain" description="GmrSD restriction endonucleases N-terminal" evidence="1">
    <location>
        <begin position="8"/>
        <end position="222"/>
    </location>
</feature>
<dbReference type="AlphaFoldDB" id="A0A2B7YVZ6"/>
<evidence type="ECO:0000259" key="1">
    <source>
        <dbReference type="Pfam" id="PF03235"/>
    </source>
</evidence>
<dbReference type="InterPro" id="IPR011089">
    <property type="entry name" value="GmrSD_C"/>
</dbReference>
<comment type="caution">
    <text evidence="4">The sequence shown here is derived from an EMBL/GenBank/DDBJ whole genome shotgun (WGS) entry which is preliminary data.</text>
</comment>
<dbReference type="Pfam" id="PF03235">
    <property type="entry name" value="GmrSD_N"/>
    <property type="match status" value="1"/>
</dbReference>
<feature type="domain" description="DUF4357" evidence="3">
    <location>
        <begin position="614"/>
        <end position="665"/>
    </location>
</feature>
<gene>
    <name evidence="4" type="ORF">RN90_06365</name>
</gene>
<evidence type="ECO:0000259" key="3">
    <source>
        <dbReference type="Pfam" id="PF14267"/>
    </source>
</evidence>
<evidence type="ECO:0000313" key="4">
    <source>
        <dbReference type="EMBL" id="PGH25058.1"/>
    </source>
</evidence>
<dbReference type="Pfam" id="PF14267">
    <property type="entry name" value="DUF4357"/>
    <property type="match status" value="1"/>
</dbReference>
<evidence type="ECO:0000313" key="5">
    <source>
        <dbReference type="Proteomes" id="UP000226179"/>
    </source>
</evidence>